<reference evidence="7 8" key="1">
    <citation type="journal article" date="2019" name="Nat. Ecol. Evol.">
        <title>Megaphylogeny resolves global patterns of mushroom evolution.</title>
        <authorList>
            <person name="Varga T."/>
            <person name="Krizsan K."/>
            <person name="Foldi C."/>
            <person name="Dima B."/>
            <person name="Sanchez-Garcia M."/>
            <person name="Sanchez-Ramirez S."/>
            <person name="Szollosi G.J."/>
            <person name="Szarkandi J.G."/>
            <person name="Papp V."/>
            <person name="Albert L."/>
            <person name="Andreopoulos W."/>
            <person name="Angelini C."/>
            <person name="Antonin V."/>
            <person name="Barry K.W."/>
            <person name="Bougher N.L."/>
            <person name="Buchanan P."/>
            <person name="Buyck B."/>
            <person name="Bense V."/>
            <person name="Catcheside P."/>
            <person name="Chovatia M."/>
            <person name="Cooper J."/>
            <person name="Damon W."/>
            <person name="Desjardin D."/>
            <person name="Finy P."/>
            <person name="Geml J."/>
            <person name="Haridas S."/>
            <person name="Hughes K."/>
            <person name="Justo A."/>
            <person name="Karasinski D."/>
            <person name="Kautmanova I."/>
            <person name="Kiss B."/>
            <person name="Kocsube S."/>
            <person name="Kotiranta H."/>
            <person name="LaButti K.M."/>
            <person name="Lechner B.E."/>
            <person name="Liimatainen K."/>
            <person name="Lipzen A."/>
            <person name="Lukacs Z."/>
            <person name="Mihaltcheva S."/>
            <person name="Morgado L.N."/>
            <person name="Niskanen T."/>
            <person name="Noordeloos M.E."/>
            <person name="Ohm R.A."/>
            <person name="Ortiz-Santana B."/>
            <person name="Ovrebo C."/>
            <person name="Racz N."/>
            <person name="Riley R."/>
            <person name="Savchenko A."/>
            <person name="Shiryaev A."/>
            <person name="Soop K."/>
            <person name="Spirin V."/>
            <person name="Szebenyi C."/>
            <person name="Tomsovsky M."/>
            <person name="Tulloss R.E."/>
            <person name="Uehling J."/>
            <person name="Grigoriev I.V."/>
            <person name="Vagvolgyi C."/>
            <person name="Papp T."/>
            <person name="Martin F.M."/>
            <person name="Miettinen O."/>
            <person name="Hibbett D.S."/>
            <person name="Nagy L.G."/>
        </authorList>
    </citation>
    <scope>NUCLEOTIDE SEQUENCE [LARGE SCALE GENOMIC DNA]</scope>
    <source>
        <strain evidence="7 8">HHB13444</strain>
    </source>
</reference>
<protein>
    <submittedName>
        <fullName evidence="7">Heterotrimeric G protein alpha subunit 4</fullName>
    </submittedName>
</protein>
<dbReference type="Proteomes" id="UP000308197">
    <property type="component" value="Unassembled WGS sequence"/>
</dbReference>
<evidence type="ECO:0000256" key="3">
    <source>
        <dbReference type="ARBA" id="ARBA00023134"/>
    </source>
</evidence>
<feature type="binding site" evidence="6">
    <location>
        <position position="182"/>
    </location>
    <ligand>
        <name>Mg(2+)</name>
        <dbReference type="ChEBI" id="CHEBI:18420"/>
    </ligand>
</feature>
<dbReference type="SMART" id="SM00275">
    <property type="entry name" value="G_alpha"/>
    <property type="match status" value="1"/>
</dbReference>
<keyword evidence="4" id="KW-0807">Transducer</keyword>
<dbReference type="CDD" id="cd00066">
    <property type="entry name" value="G-alpha"/>
    <property type="match status" value="1"/>
</dbReference>
<dbReference type="GO" id="GO:0003924">
    <property type="term" value="F:GTPase activity"/>
    <property type="evidence" value="ECO:0007669"/>
    <property type="project" value="InterPro"/>
</dbReference>
<dbReference type="GO" id="GO:0031683">
    <property type="term" value="F:G-protein beta/gamma-subunit complex binding"/>
    <property type="evidence" value="ECO:0007669"/>
    <property type="project" value="InterPro"/>
</dbReference>
<keyword evidence="1 6" id="KW-0479">Metal-binding</keyword>
<dbReference type="GO" id="GO:0007186">
    <property type="term" value="P:G protein-coupled receptor signaling pathway"/>
    <property type="evidence" value="ECO:0007669"/>
    <property type="project" value="InterPro"/>
</dbReference>
<dbReference type="FunFam" id="3.40.50.300:FF:000692">
    <property type="entry name" value="Guanine nucleotide-binding protein subunit alpha"/>
    <property type="match status" value="1"/>
</dbReference>
<dbReference type="GO" id="GO:0005737">
    <property type="term" value="C:cytoplasm"/>
    <property type="evidence" value="ECO:0007669"/>
    <property type="project" value="TreeGrafter"/>
</dbReference>
<dbReference type="STRING" id="1314778.A0A5C3P518"/>
<dbReference type="PANTHER" id="PTHR10218">
    <property type="entry name" value="GTP-BINDING PROTEIN ALPHA SUBUNIT"/>
    <property type="match status" value="1"/>
</dbReference>
<feature type="binding site" evidence="5">
    <location>
        <begin position="271"/>
        <end position="274"/>
    </location>
    <ligand>
        <name>GTP</name>
        <dbReference type="ChEBI" id="CHEBI:37565"/>
    </ligand>
</feature>
<evidence type="ECO:0000256" key="2">
    <source>
        <dbReference type="ARBA" id="ARBA00022741"/>
    </source>
</evidence>
<dbReference type="PANTHER" id="PTHR10218:SF242">
    <property type="entry name" value="GUANINE NUCLEOTIDE-BINDING PROTEIN ALPHA-1 SUBUNIT"/>
    <property type="match status" value="1"/>
</dbReference>
<proteinExistence type="predicted"/>
<accession>A0A5C3P518</accession>
<dbReference type="PROSITE" id="PS51882">
    <property type="entry name" value="G_ALPHA"/>
    <property type="match status" value="1"/>
</dbReference>
<keyword evidence="2 5" id="KW-0547">Nucleotide-binding</keyword>
<dbReference type="Gene3D" id="3.40.50.300">
    <property type="entry name" value="P-loop containing nucleotide triphosphate hydrolases"/>
    <property type="match status" value="1"/>
</dbReference>
<evidence type="ECO:0000256" key="5">
    <source>
        <dbReference type="PIRSR" id="PIRSR601019-1"/>
    </source>
</evidence>
<dbReference type="GO" id="GO:0005834">
    <property type="term" value="C:heterotrimeric G-protein complex"/>
    <property type="evidence" value="ECO:0007669"/>
    <property type="project" value="TreeGrafter"/>
</dbReference>
<dbReference type="InterPro" id="IPR001019">
    <property type="entry name" value="Gprotein_alpha_su"/>
</dbReference>
<name>A0A5C3P518_9APHY</name>
<dbReference type="FunCoup" id="A0A5C3P518">
    <property type="interactions" value="112"/>
</dbReference>
<keyword evidence="3 5" id="KW-0342">GTP-binding</keyword>
<evidence type="ECO:0000256" key="6">
    <source>
        <dbReference type="PIRSR" id="PIRSR601019-2"/>
    </source>
</evidence>
<dbReference type="GO" id="GO:0000750">
    <property type="term" value="P:pheromone-dependent signal transduction involved in conjugation with cellular fusion"/>
    <property type="evidence" value="ECO:0007669"/>
    <property type="project" value="TreeGrafter"/>
</dbReference>
<dbReference type="EMBL" id="ML211295">
    <property type="protein sequence ID" value="TFK84765.1"/>
    <property type="molecule type" value="Genomic_DNA"/>
</dbReference>
<dbReference type="SUPFAM" id="SSF47895">
    <property type="entry name" value="Transducin (alpha subunit), insertion domain"/>
    <property type="match status" value="1"/>
</dbReference>
<gene>
    <name evidence="7" type="ORF">K466DRAFT_526892</name>
</gene>
<dbReference type="InParanoid" id="A0A5C3P518"/>
<dbReference type="GO" id="GO:0046872">
    <property type="term" value="F:metal ion binding"/>
    <property type="evidence" value="ECO:0007669"/>
    <property type="project" value="UniProtKB-KW"/>
</dbReference>
<dbReference type="InterPro" id="IPR011025">
    <property type="entry name" value="GproteinA_insert"/>
</dbReference>
<dbReference type="SUPFAM" id="SSF52540">
    <property type="entry name" value="P-loop containing nucleoside triphosphate hydrolases"/>
    <property type="match status" value="1"/>
</dbReference>
<evidence type="ECO:0000256" key="4">
    <source>
        <dbReference type="ARBA" id="ARBA00023224"/>
    </source>
</evidence>
<organism evidence="7 8">
    <name type="scientific">Polyporus arcularius HHB13444</name>
    <dbReference type="NCBI Taxonomy" id="1314778"/>
    <lineage>
        <taxon>Eukaryota</taxon>
        <taxon>Fungi</taxon>
        <taxon>Dikarya</taxon>
        <taxon>Basidiomycota</taxon>
        <taxon>Agaricomycotina</taxon>
        <taxon>Agaricomycetes</taxon>
        <taxon>Polyporales</taxon>
        <taxon>Polyporaceae</taxon>
        <taxon>Polyporus</taxon>
    </lineage>
</organism>
<dbReference type="InterPro" id="IPR027417">
    <property type="entry name" value="P-loop_NTPase"/>
</dbReference>
<dbReference type="AlphaFoldDB" id="A0A5C3P518"/>
<dbReference type="Pfam" id="PF00503">
    <property type="entry name" value="G-alpha"/>
    <property type="match status" value="1"/>
</dbReference>
<sequence length="362" mass="41431">MGACVSSINRPRKYSEVLSESEQEKTIQAAVRRPVKILLLGSSGSGKTTIFKQMRLVHYGPFTRQETESYRQLIYLNITDGLHAGISRMNASGFSVTEENRELLRTVAEYGHDLKDDEPFLTEYRHPIEWLWKDPNVQAMYANGNQAGLPENLSYFCQNLDRLFNRRFVPSNQDILHAHVRSTGIAKACFSLQPGRDLLLVDIGGSRSERRKWRHCADGANAVVFMVNLAGYNQSLREDEDTNQMEDALDLWEQTCRAPWFRDTVFILLLNQNDVFEEKIMRSNIKDFFPDYKGPAGNADAGRRYFKDRFRTIAREAFTAQNRQFYCHFTTATNTMNIRLAMAAVQVLSLQHASNPANPQAL</sequence>
<dbReference type="PRINTS" id="PR00318">
    <property type="entry name" value="GPROTEINA"/>
</dbReference>
<keyword evidence="6" id="KW-0460">Magnesium</keyword>
<dbReference type="Gene3D" id="1.10.400.10">
    <property type="entry name" value="GI Alpha 1, domain 2-like"/>
    <property type="match status" value="1"/>
</dbReference>
<dbReference type="GO" id="GO:0005525">
    <property type="term" value="F:GTP binding"/>
    <property type="evidence" value="ECO:0007669"/>
    <property type="project" value="UniProtKB-KW"/>
</dbReference>
<keyword evidence="8" id="KW-1185">Reference proteome</keyword>
<feature type="binding site" evidence="5">
    <location>
        <position position="332"/>
    </location>
    <ligand>
        <name>GTP</name>
        <dbReference type="ChEBI" id="CHEBI:37565"/>
    </ligand>
</feature>
<feature type="binding site" evidence="6">
    <location>
        <position position="48"/>
    </location>
    <ligand>
        <name>Mg(2+)</name>
        <dbReference type="ChEBI" id="CHEBI:18420"/>
    </ligand>
</feature>
<evidence type="ECO:0000313" key="7">
    <source>
        <dbReference type="EMBL" id="TFK84765.1"/>
    </source>
</evidence>
<evidence type="ECO:0000313" key="8">
    <source>
        <dbReference type="Proteomes" id="UP000308197"/>
    </source>
</evidence>
<dbReference type="GO" id="GO:0001664">
    <property type="term" value="F:G protein-coupled receptor binding"/>
    <property type="evidence" value="ECO:0007669"/>
    <property type="project" value="TreeGrafter"/>
</dbReference>
<evidence type="ECO:0000256" key="1">
    <source>
        <dbReference type="ARBA" id="ARBA00022723"/>
    </source>
</evidence>